<comment type="function">
    <text evidence="11">The coatomer is a cytosolic protein complex that binds to dilysine motifs and reversibly associates with Golgi non-clathrin-coated vesicles, which further mediate biosynthetic protein transport from the ER, via the Golgi up to the trans Golgi network.</text>
</comment>
<dbReference type="GeneID" id="30966720"/>
<evidence type="ECO:0000313" key="14">
    <source>
        <dbReference type="EMBL" id="ODV61485.1"/>
    </source>
</evidence>
<dbReference type="SUPFAM" id="SSF49447">
    <property type="entry name" value="Second domain of Mu2 adaptin subunit (ap50) of ap2 adaptor"/>
    <property type="match status" value="1"/>
</dbReference>
<feature type="region of interest" description="Disordered" evidence="12">
    <location>
        <begin position="156"/>
        <end position="248"/>
    </location>
</feature>
<dbReference type="Proteomes" id="UP000095038">
    <property type="component" value="Unassembled WGS sequence"/>
</dbReference>
<dbReference type="FunFam" id="3.30.450.60:FF:000003">
    <property type="entry name" value="Coatomer subunit delta"/>
    <property type="match status" value="1"/>
</dbReference>
<dbReference type="PROSITE" id="PS51072">
    <property type="entry name" value="MHD"/>
    <property type="match status" value="1"/>
</dbReference>
<evidence type="ECO:0000256" key="9">
    <source>
        <dbReference type="ARBA" id="ARBA00023136"/>
    </source>
</evidence>
<dbReference type="InterPro" id="IPR022775">
    <property type="entry name" value="AP_mu_sigma_su"/>
</dbReference>
<comment type="subcellular location">
    <subcellularLocation>
        <location evidence="11">Cytoplasm</location>
    </subcellularLocation>
    <subcellularLocation>
        <location evidence="1 11">Golgi apparatus membrane</location>
        <topology evidence="1 11">Peripheral membrane protein</topology>
        <orientation evidence="1 11">Cytoplasmic side</orientation>
    </subcellularLocation>
    <subcellularLocation>
        <location evidence="11">Cytoplasmic vesicle</location>
        <location evidence="11">COPI-coated vesicle membrane</location>
        <topology evidence="11">Peripheral membrane protein</topology>
        <orientation evidence="11">Cytoplasmic side</orientation>
    </subcellularLocation>
</comment>
<dbReference type="InterPro" id="IPR036168">
    <property type="entry name" value="AP2_Mu_C_sf"/>
</dbReference>
<keyword evidence="9 11" id="KW-0472">Membrane</keyword>
<dbReference type="GO" id="GO:0000139">
    <property type="term" value="C:Golgi membrane"/>
    <property type="evidence" value="ECO:0007669"/>
    <property type="project" value="UniProtKB-SubCell"/>
</dbReference>
<dbReference type="InterPro" id="IPR011012">
    <property type="entry name" value="Longin-like_dom_sf"/>
</dbReference>
<dbReference type="CDD" id="cd14830">
    <property type="entry name" value="Delta_COP_N"/>
    <property type="match status" value="1"/>
</dbReference>
<dbReference type="SUPFAM" id="SSF64356">
    <property type="entry name" value="SNARE-like"/>
    <property type="match status" value="1"/>
</dbReference>
<gene>
    <name evidence="14" type="ORF">ASCRUDRAFT_75490</name>
</gene>
<name>A0A1D2VIM3_9ASCO</name>
<comment type="subunit">
    <text evidence="3 11">Oligomeric complex that consists of at least the alpha, beta, beta', gamma, delta, epsilon and zeta subunits.</text>
</comment>
<evidence type="ECO:0000256" key="7">
    <source>
        <dbReference type="ARBA" id="ARBA00022927"/>
    </source>
</evidence>
<dbReference type="OrthoDB" id="10266042at2759"/>
<dbReference type="RefSeq" id="XP_020047792.1">
    <property type="nucleotide sequence ID" value="XM_020193084.1"/>
</dbReference>
<protein>
    <recommendedName>
        <fullName evidence="11">Coatomer subunit delta</fullName>
    </recommendedName>
</protein>
<evidence type="ECO:0000256" key="2">
    <source>
        <dbReference type="ARBA" id="ARBA00010516"/>
    </source>
</evidence>
<dbReference type="Pfam" id="PF01217">
    <property type="entry name" value="Clat_adaptor_s"/>
    <property type="match status" value="1"/>
</dbReference>
<keyword evidence="4 11" id="KW-0813">Transport</keyword>
<accession>A0A1D2VIM3</accession>
<evidence type="ECO:0000313" key="15">
    <source>
        <dbReference type="Proteomes" id="UP000095038"/>
    </source>
</evidence>
<dbReference type="GO" id="GO:0030126">
    <property type="term" value="C:COPI vesicle coat"/>
    <property type="evidence" value="ECO:0007669"/>
    <property type="project" value="UniProtKB-UniRule"/>
</dbReference>
<dbReference type="STRING" id="1344418.A0A1D2VIM3"/>
<dbReference type="FunCoup" id="A0A1D2VIM3">
    <property type="interactions" value="1186"/>
</dbReference>
<sequence>MVVLAASICTRGGKAIISRQFKGLSKDRVTALLATFPSLLSESNAAQHTTVENETVRYVYQPLEELYIVLITNKHSNILQDIDTLHLFAQTITSLLRSVHEREIYENAFEILSAFDEIVILGYKEIITPSQVRTYLEMDSHEEKIQEIIERNKELEATEERKRRAKEIQRKENFLRENRPPSFSSHFSQHSHSQSQSQQSQHNVYTSNTTLDSSSNSLSYLSSKSKVAPRGKGLQLGKSKNPRRQSQQIDSLLPEQNPLLPLQNNSVSNQQHQFLSSLEKNTNNTITNNKTSYIDQTQIQPQDYENNGILIVVNEKISAQINRDGSIQSSEIKGDLQLRISNSDLSHSMIYVKVNGKNDGIQYKTHPNVDRNKFNKQNLITLKDSSKSFPSNDQSLNVLRWRGVGKADNDSFIPIIFTTWLTASNNNPGFFDVTIEYEVINNFNIEKFTINVPTFSDIVLRGESKNDSSLKFEFDEDIGALFEKTLSSPNGDSENDDQLTGTIEFSAEANEEDALFPMESKFVLENSNLTIGKIEVQDVLSIDNEEESLPYDVIGLISSDNFVVV</sequence>
<evidence type="ECO:0000256" key="1">
    <source>
        <dbReference type="ARBA" id="ARBA00004255"/>
    </source>
</evidence>
<keyword evidence="8 11" id="KW-0333">Golgi apparatus</keyword>
<evidence type="ECO:0000256" key="8">
    <source>
        <dbReference type="ARBA" id="ARBA00023034"/>
    </source>
</evidence>
<dbReference type="Gene3D" id="3.30.450.60">
    <property type="match status" value="1"/>
</dbReference>
<evidence type="ECO:0000256" key="11">
    <source>
        <dbReference type="RuleBase" id="RU366052"/>
    </source>
</evidence>
<feature type="domain" description="MHD" evidence="13">
    <location>
        <begin position="306"/>
        <end position="565"/>
    </location>
</feature>
<dbReference type="EMBL" id="KV454479">
    <property type="protein sequence ID" value="ODV61485.1"/>
    <property type="molecule type" value="Genomic_DNA"/>
</dbReference>
<dbReference type="Pfam" id="PF00928">
    <property type="entry name" value="Adap_comp_sub"/>
    <property type="match status" value="1"/>
</dbReference>
<keyword evidence="5 11" id="KW-0963">Cytoplasm</keyword>
<dbReference type="Gene3D" id="2.60.40.1170">
    <property type="entry name" value="Mu homology domain, subdomain B"/>
    <property type="match status" value="2"/>
</dbReference>
<comment type="similarity">
    <text evidence="2 11">Belongs to the adaptor complexes medium subunit family. Delta-COP subfamily.</text>
</comment>
<dbReference type="GO" id="GO:0015031">
    <property type="term" value="P:protein transport"/>
    <property type="evidence" value="ECO:0007669"/>
    <property type="project" value="UniProtKB-KW"/>
</dbReference>
<dbReference type="CDD" id="cd09254">
    <property type="entry name" value="AP_delta-COPI_MHD"/>
    <property type="match status" value="1"/>
</dbReference>
<organism evidence="14 15">
    <name type="scientific">Ascoidea rubescens DSM 1968</name>
    <dbReference type="NCBI Taxonomy" id="1344418"/>
    <lineage>
        <taxon>Eukaryota</taxon>
        <taxon>Fungi</taxon>
        <taxon>Dikarya</taxon>
        <taxon>Ascomycota</taxon>
        <taxon>Saccharomycotina</taxon>
        <taxon>Saccharomycetes</taxon>
        <taxon>Ascoideaceae</taxon>
        <taxon>Ascoidea</taxon>
    </lineage>
</organism>
<dbReference type="InterPro" id="IPR028565">
    <property type="entry name" value="MHD"/>
</dbReference>
<dbReference type="GO" id="GO:0006890">
    <property type="term" value="P:retrograde vesicle-mediated transport, Golgi to endoplasmic reticulum"/>
    <property type="evidence" value="ECO:0007669"/>
    <property type="project" value="UniProtKB-UniRule"/>
</dbReference>
<dbReference type="PANTHER" id="PTHR10121">
    <property type="entry name" value="COATOMER SUBUNIT DELTA"/>
    <property type="match status" value="1"/>
</dbReference>
<dbReference type="AlphaFoldDB" id="A0A1D2VIM3"/>
<evidence type="ECO:0000256" key="3">
    <source>
        <dbReference type="ARBA" id="ARBA00011775"/>
    </source>
</evidence>
<dbReference type="GO" id="GO:0006888">
    <property type="term" value="P:endoplasmic reticulum to Golgi vesicle-mediated transport"/>
    <property type="evidence" value="ECO:0007669"/>
    <property type="project" value="EnsemblFungi"/>
</dbReference>
<evidence type="ECO:0000256" key="5">
    <source>
        <dbReference type="ARBA" id="ARBA00022490"/>
    </source>
</evidence>
<reference evidence="15" key="1">
    <citation type="submission" date="2016-05" db="EMBL/GenBank/DDBJ databases">
        <title>Comparative genomics of biotechnologically important yeasts.</title>
        <authorList>
            <consortium name="DOE Joint Genome Institute"/>
            <person name="Riley R."/>
            <person name="Haridas S."/>
            <person name="Wolfe K.H."/>
            <person name="Lopes M.R."/>
            <person name="Hittinger C.T."/>
            <person name="Goker M."/>
            <person name="Salamov A."/>
            <person name="Wisecaver J."/>
            <person name="Long T.M."/>
            <person name="Aerts A.L."/>
            <person name="Barry K."/>
            <person name="Choi C."/>
            <person name="Clum A."/>
            <person name="Coughlan A.Y."/>
            <person name="Deshpande S."/>
            <person name="Douglass A.P."/>
            <person name="Hanson S.J."/>
            <person name="Klenk H.-P."/>
            <person name="Labutti K."/>
            <person name="Lapidus A."/>
            <person name="Lindquist E."/>
            <person name="Lipzen A."/>
            <person name="Meier-Kolthoff J.P."/>
            <person name="Ohm R.A."/>
            <person name="Otillar R.P."/>
            <person name="Pangilinan J."/>
            <person name="Peng Y."/>
            <person name="Rokas A."/>
            <person name="Rosa C.A."/>
            <person name="Scheuner C."/>
            <person name="Sibirny A.A."/>
            <person name="Slot J.C."/>
            <person name="Stielow J.B."/>
            <person name="Sun H."/>
            <person name="Kurtzman C.P."/>
            <person name="Blackwell M."/>
            <person name="Grigoriev I.V."/>
            <person name="Jeffries T.W."/>
        </authorList>
    </citation>
    <scope>NUCLEOTIDE SEQUENCE [LARGE SCALE GENOMIC DNA]</scope>
    <source>
        <strain evidence="15">DSM 1968</strain>
    </source>
</reference>
<evidence type="ECO:0000256" key="10">
    <source>
        <dbReference type="ARBA" id="ARBA00023329"/>
    </source>
</evidence>
<keyword evidence="15" id="KW-1185">Reference proteome</keyword>
<keyword evidence="6 11" id="KW-0931">ER-Golgi transport</keyword>
<evidence type="ECO:0000256" key="6">
    <source>
        <dbReference type="ARBA" id="ARBA00022892"/>
    </source>
</evidence>
<evidence type="ECO:0000259" key="13">
    <source>
        <dbReference type="PROSITE" id="PS51072"/>
    </source>
</evidence>
<feature type="compositionally biased region" description="Basic and acidic residues" evidence="12">
    <location>
        <begin position="156"/>
        <end position="179"/>
    </location>
</feature>
<dbReference type="PANTHER" id="PTHR10121:SF0">
    <property type="entry name" value="COATOMER SUBUNIT DELTA"/>
    <property type="match status" value="1"/>
</dbReference>
<dbReference type="InParanoid" id="A0A1D2VIM3"/>
<evidence type="ECO:0000256" key="4">
    <source>
        <dbReference type="ARBA" id="ARBA00022448"/>
    </source>
</evidence>
<keyword evidence="10" id="KW-0968">Cytoplasmic vesicle</keyword>
<dbReference type="InterPro" id="IPR027059">
    <property type="entry name" value="Coatomer_dsu"/>
</dbReference>
<dbReference type="GO" id="GO:0090167">
    <property type="term" value="P:Golgi distribution to daughter cells"/>
    <property type="evidence" value="ECO:0007669"/>
    <property type="project" value="EnsemblFungi"/>
</dbReference>
<proteinExistence type="inferred from homology"/>
<feature type="compositionally biased region" description="Low complexity" evidence="12">
    <location>
        <begin position="182"/>
        <end position="226"/>
    </location>
</feature>
<keyword evidence="7 11" id="KW-0653">Protein transport</keyword>
<evidence type="ECO:0000256" key="12">
    <source>
        <dbReference type="SAM" id="MobiDB-lite"/>
    </source>
</evidence>